<evidence type="ECO:0000256" key="4">
    <source>
        <dbReference type="ARBA" id="ARBA00022475"/>
    </source>
</evidence>
<dbReference type="PROSITE" id="PS00409">
    <property type="entry name" value="PROKAR_NTER_METHYL"/>
    <property type="match status" value="1"/>
</dbReference>
<evidence type="ECO:0000256" key="7">
    <source>
        <dbReference type="ARBA" id="ARBA00022692"/>
    </source>
</evidence>
<dbReference type="Proteomes" id="UP000477488">
    <property type="component" value="Unassembled WGS sequence"/>
</dbReference>
<comment type="caution">
    <text evidence="12">The sequence shown here is derived from an EMBL/GenBank/DDBJ whole genome shotgun (WGS) entry which is preliminary data.</text>
</comment>
<dbReference type="GO" id="GO:0015627">
    <property type="term" value="C:type II protein secretion system complex"/>
    <property type="evidence" value="ECO:0007669"/>
    <property type="project" value="InterPro"/>
</dbReference>
<dbReference type="InterPro" id="IPR000983">
    <property type="entry name" value="Bac_GSPG_pilin"/>
</dbReference>
<keyword evidence="7 10" id="KW-0812">Transmembrane</keyword>
<evidence type="ECO:0000256" key="2">
    <source>
        <dbReference type="ARBA" id="ARBA00009984"/>
    </source>
</evidence>
<evidence type="ECO:0000256" key="5">
    <source>
        <dbReference type="ARBA" id="ARBA00022481"/>
    </source>
</evidence>
<evidence type="ECO:0000256" key="8">
    <source>
        <dbReference type="ARBA" id="ARBA00022989"/>
    </source>
</evidence>
<evidence type="ECO:0000256" key="1">
    <source>
        <dbReference type="ARBA" id="ARBA00004377"/>
    </source>
</evidence>
<dbReference type="GO" id="GO:0005886">
    <property type="term" value="C:plasma membrane"/>
    <property type="evidence" value="ECO:0007669"/>
    <property type="project" value="UniProtKB-SubCell"/>
</dbReference>
<evidence type="ECO:0000259" key="11">
    <source>
        <dbReference type="Pfam" id="PF08334"/>
    </source>
</evidence>
<evidence type="ECO:0000256" key="9">
    <source>
        <dbReference type="ARBA" id="ARBA00023136"/>
    </source>
</evidence>
<dbReference type="PRINTS" id="PR00813">
    <property type="entry name" value="BCTERIALGSPG"/>
</dbReference>
<keyword evidence="5" id="KW-0488">Methylation</keyword>
<protein>
    <recommendedName>
        <fullName evidence="3">Type II secretion system core protein G</fullName>
    </recommendedName>
</protein>
<reference evidence="12 13" key="1">
    <citation type="submission" date="2019-09" db="EMBL/GenBank/DDBJ databases">
        <title>In-depth cultivation of the pig gut microbiome towards novel bacterial diversity and tailored functional studies.</title>
        <authorList>
            <person name="Wylensek D."/>
            <person name="Hitch T.C.A."/>
            <person name="Clavel T."/>
        </authorList>
    </citation>
    <scope>NUCLEOTIDE SEQUENCE [LARGE SCALE GENOMIC DNA]</scope>
    <source>
        <strain evidence="12 13">PG-178-WT-4</strain>
    </source>
</reference>
<gene>
    <name evidence="12" type="primary">gspG</name>
    <name evidence="12" type="ORF">FYJ44_13965</name>
</gene>
<dbReference type="Gene3D" id="3.30.700.10">
    <property type="entry name" value="Glycoprotein, Type 4 Pilin"/>
    <property type="match status" value="1"/>
</dbReference>
<evidence type="ECO:0000313" key="13">
    <source>
        <dbReference type="Proteomes" id="UP000477488"/>
    </source>
</evidence>
<keyword evidence="6" id="KW-0997">Cell inner membrane</keyword>
<name>A0A6L5XP72_9BACT</name>
<keyword evidence="9 10" id="KW-0472">Membrane</keyword>
<sequence>MARDCGTREAKEARRPVRPDSGFTLLELMIVIVILGILGAIVAPRLMDEPDKARVVQARLQIENLATAVKKFYLDNGFYPTTEQGLEALVSRPSTGRIPKNYPPNGYISKIPKDPWNNDYIYTAPGRKTPFEIMSLGADGAEGGEGYAADVWNEDVPLDR</sequence>
<dbReference type="InterPro" id="IPR013545">
    <property type="entry name" value="T2SS_protein-GspG_C"/>
</dbReference>
<dbReference type="SUPFAM" id="SSF54523">
    <property type="entry name" value="Pili subunits"/>
    <property type="match status" value="1"/>
</dbReference>
<keyword evidence="8 10" id="KW-1133">Transmembrane helix</keyword>
<dbReference type="NCBIfam" id="TIGR02532">
    <property type="entry name" value="IV_pilin_GFxxxE"/>
    <property type="match status" value="1"/>
</dbReference>
<dbReference type="GO" id="GO:0015628">
    <property type="term" value="P:protein secretion by the type II secretion system"/>
    <property type="evidence" value="ECO:0007669"/>
    <property type="project" value="InterPro"/>
</dbReference>
<comment type="similarity">
    <text evidence="2">Belongs to the GSP G family.</text>
</comment>
<evidence type="ECO:0000313" key="12">
    <source>
        <dbReference type="EMBL" id="MSS29103.1"/>
    </source>
</evidence>
<keyword evidence="13" id="KW-1185">Reference proteome</keyword>
<dbReference type="EMBL" id="VUMH01000022">
    <property type="protein sequence ID" value="MSS29103.1"/>
    <property type="molecule type" value="Genomic_DNA"/>
</dbReference>
<dbReference type="PANTHER" id="PTHR30093:SF44">
    <property type="entry name" value="TYPE II SECRETION SYSTEM CORE PROTEIN G"/>
    <property type="match status" value="1"/>
</dbReference>
<dbReference type="Pfam" id="PF08334">
    <property type="entry name" value="T2SSG"/>
    <property type="match status" value="1"/>
</dbReference>
<keyword evidence="4" id="KW-1003">Cell membrane</keyword>
<dbReference type="InterPro" id="IPR045584">
    <property type="entry name" value="Pilin-like"/>
</dbReference>
<evidence type="ECO:0000256" key="10">
    <source>
        <dbReference type="SAM" id="Phobius"/>
    </source>
</evidence>
<evidence type="ECO:0000256" key="3">
    <source>
        <dbReference type="ARBA" id="ARBA00020042"/>
    </source>
</evidence>
<dbReference type="PANTHER" id="PTHR30093">
    <property type="entry name" value="GENERAL SECRETION PATHWAY PROTEIN G"/>
    <property type="match status" value="1"/>
</dbReference>
<dbReference type="InterPro" id="IPR010054">
    <property type="entry name" value="Type2_sec_GspG"/>
</dbReference>
<dbReference type="NCBIfam" id="TIGR01710">
    <property type="entry name" value="typeII_sec_gspG"/>
    <property type="match status" value="1"/>
</dbReference>
<feature type="domain" description="Type II secretion system protein GspG C-terminal" evidence="11">
    <location>
        <begin position="45"/>
        <end position="153"/>
    </location>
</feature>
<organism evidence="12 13">
    <name type="scientific">Desulfovibrio porci</name>
    <dbReference type="NCBI Taxonomy" id="2605782"/>
    <lineage>
        <taxon>Bacteria</taxon>
        <taxon>Pseudomonadati</taxon>
        <taxon>Thermodesulfobacteriota</taxon>
        <taxon>Desulfovibrionia</taxon>
        <taxon>Desulfovibrionales</taxon>
        <taxon>Desulfovibrionaceae</taxon>
        <taxon>Desulfovibrio</taxon>
    </lineage>
</organism>
<accession>A0A6L5XP72</accession>
<feature type="transmembrane region" description="Helical" evidence="10">
    <location>
        <begin position="23"/>
        <end position="44"/>
    </location>
</feature>
<dbReference type="AlphaFoldDB" id="A0A6L5XP72"/>
<comment type="subcellular location">
    <subcellularLocation>
        <location evidence="1">Cell inner membrane</location>
        <topology evidence="1">Single-pass membrane protein</topology>
    </subcellularLocation>
</comment>
<proteinExistence type="inferred from homology"/>
<dbReference type="InterPro" id="IPR012902">
    <property type="entry name" value="N_methyl_site"/>
</dbReference>
<dbReference type="Pfam" id="PF07963">
    <property type="entry name" value="N_methyl"/>
    <property type="match status" value="1"/>
</dbReference>
<dbReference type="RefSeq" id="WP_154513177.1">
    <property type="nucleotide sequence ID" value="NZ_JAXELC010000039.1"/>
</dbReference>
<evidence type="ECO:0000256" key="6">
    <source>
        <dbReference type="ARBA" id="ARBA00022519"/>
    </source>
</evidence>